<gene>
    <name evidence="1" type="ORF">SapgrDRAFT_3128</name>
</gene>
<protein>
    <submittedName>
        <fullName evidence="1">Uncharacterized protein</fullName>
    </submittedName>
</protein>
<dbReference type="HOGENOM" id="CLU_1609639_0_0_10"/>
<name>J1I7J2_9BACT</name>
<evidence type="ECO:0000313" key="1">
    <source>
        <dbReference type="EMBL" id="EJF54775.1"/>
    </source>
</evidence>
<evidence type="ECO:0000313" key="2">
    <source>
        <dbReference type="Proteomes" id="UP000005113"/>
    </source>
</evidence>
<accession>J1I7J2</accession>
<dbReference type="Proteomes" id="UP000005113">
    <property type="component" value="Unassembled WGS sequence"/>
</dbReference>
<sequence>MFLGLLFAAIGLQSCSKENEEVEDPIPTAMLINKVSVSNTPSYNYYENRDWDTNFSDADMYFLLAYTDGNGNIGTVIYNGANDYVEDVAPGGGITLTLNNPLRIDLNGSLDFAIGLFDYDDFGEDELMDTPVDLIDISSYKVANPPSTINIEGTDGSRFQLEVEYSY</sequence>
<organism evidence="1 2">
    <name type="scientific">Saprospira grandis DSM 2844</name>
    <dbReference type="NCBI Taxonomy" id="694433"/>
    <lineage>
        <taxon>Bacteria</taxon>
        <taxon>Pseudomonadati</taxon>
        <taxon>Bacteroidota</taxon>
        <taxon>Saprospiria</taxon>
        <taxon>Saprospirales</taxon>
        <taxon>Saprospiraceae</taxon>
        <taxon>Saprospira</taxon>
    </lineage>
</organism>
<dbReference type="AlphaFoldDB" id="J1I7J2"/>
<reference evidence="2" key="1">
    <citation type="journal article" date="2012" name="Stand. Genomic Sci.">
        <title>Permanent draft genome sequence of the gliding predator Saprospira grandis strain Sa g1 (= HR1).</title>
        <authorList>
            <person name="Mavromatis K."/>
            <person name="Chertkov O."/>
            <person name="Lapidus A."/>
            <person name="Nolan M."/>
            <person name="Lucas S."/>
            <person name="Tice H."/>
            <person name="Del Rio T.G."/>
            <person name="Cheng J.F."/>
            <person name="Han C."/>
            <person name="Tapia R."/>
            <person name="Bruce D."/>
            <person name="Goodwin L.A."/>
            <person name="Pitluck S."/>
            <person name="Huntemann M."/>
            <person name="Liolios K."/>
            <person name="Pagani I."/>
            <person name="Ivanova N."/>
            <person name="Mikhailova N."/>
            <person name="Pati A."/>
            <person name="Chen A."/>
            <person name="Palaniappan K."/>
            <person name="Land M."/>
            <person name="Brambilla E.M."/>
            <person name="Rohde M."/>
            <person name="Spring S."/>
            <person name="Goker M."/>
            <person name="Detter J.C."/>
            <person name="Bristow J."/>
            <person name="Eisen J.A."/>
            <person name="Markowitz V."/>
            <person name="Hugenholtz P."/>
            <person name="Kyrpides N.C."/>
            <person name="Klenk H.P."/>
            <person name="Woyke T."/>
        </authorList>
    </citation>
    <scope>NUCLEOTIDE SEQUENCE [LARGE SCALE GENOMIC DNA]</scope>
    <source>
        <strain evidence="2">DSM 2844</strain>
    </source>
</reference>
<dbReference type="EMBL" id="JH719942">
    <property type="protein sequence ID" value="EJF54775.1"/>
    <property type="molecule type" value="Genomic_DNA"/>
</dbReference>
<dbReference type="OrthoDB" id="9823301at2"/>
<proteinExistence type="predicted"/>